<sequence>MAESEPVKNLTDNFGEIVKLEETRVLKVKVEENNLENEQNDSTILENSKENLKNQQQNPENLSSVSVKNEVEEEPDRVNEASIDDIVKFEKAEDLKMKIDEEETLEEGQINAPILEKNSQ</sequence>
<protein>
    <submittedName>
        <fullName evidence="3">Uncharacterized protein</fullName>
    </submittedName>
</protein>
<feature type="region of interest" description="Disordered" evidence="1">
    <location>
        <begin position="33"/>
        <end position="81"/>
    </location>
</feature>
<evidence type="ECO:0000313" key="2">
    <source>
        <dbReference type="Proteomes" id="UP000887540"/>
    </source>
</evidence>
<reference evidence="3" key="1">
    <citation type="submission" date="2022-11" db="UniProtKB">
        <authorList>
            <consortium name="WormBaseParasite"/>
        </authorList>
    </citation>
    <scope>IDENTIFICATION</scope>
</reference>
<name>A0A914EIJ2_9BILA</name>
<proteinExistence type="predicted"/>
<organism evidence="2 3">
    <name type="scientific">Acrobeloides nanus</name>
    <dbReference type="NCBI Taxonomy" id="290746"/>
    <lineage>
        <taxon>Eukaryota</taxon>
        <taxon>Metazoa</taxon>
        <taxon>Ecdysozoa</taxon>
        <taxon>Nematoda</taxon>
        <taxon>Chromadorea</taxon>
        <taxon>Rhabditida</taxon>
        <taxon>Tylenchina</taxon>
        <taxon>Cephalobomorpha</taxon>
        <taxon>Cephaloboidea</taxon>
        <taxon>Cephalobidae</taxon>
        <taxon>Acrobeloides</taxon>
    </lineage>
</organism>
<dbReference type="WBParaSite" id="ACRNAN_scaffold8625.g22335.t1">
    <property type="protein sequence ID" value="ACRNAN_scaffold8625.g22335.t1"/>
    <property type="gene ID" value="ACRNAN_scaffold8625.g22335"/>
</dbReference>
<keyword evidence="2" id="KW-1185">Reference proteome</keyword>
<evidence type="ECO:0000256" key="1">
    <source>
        <dbReference type="SAM" id="MobiDB-lite"/>
    </source>
</evidence>
<accession>A0A914EIJ2</accession>
<dbReference type="Proteomes" id="UP000887540">
    <property type="component" value="Unplaced"/>
</dbReference>
<evidence type="ECO:0000313" key="3">
    <source>
        <dbReference type="WBParaSite" id="ACRNAN_scaffold8625.g22335.t1"/>
    </source>
</evidence>
<dbReference type="AlphaFoldDB" id="A0A914EIJ2"/>